<accession>A0ABW4W883</accession>
<keyword evidence="3" id="KW-1185">Reference proteome</keyword>
<evidence type="ECO:0000313" key="3">
    <source>
        <dbReference type="Proteomes" id="UP001597349"/>
    </source>
</evidence>
<feature type="compositionally biased region" description="Polar residues" evidence="1">
    <location>
        <begin position="83"/>
        <end position="92"/>
    </location>
</feature>
<reference evidence="3" key="1">
    <citation type="journal article" date="2019" name="Int. J. Syst. Evol. Microbiol.">
        <title>The Global Catalogue of Microorganisms (GCM) 10K type strain sequencing project: providing services to taxonomists for standard genome sequencing and annotation.</title>
        <authorList>
            <consortium name="The Broad Institute Genomics Platform"/>
            <consortium name="The Broad Institute Genome Sequencing Center for Infectious Disease"/>
            <person name="Wu L."/>
            <person name="Ma J."/>
        </authorList>
    </citation>
    <scope>NUCLEOTIDE SEQUENCE [LARGE SCALE GENOMIC DNA]</scope>
    <source>
        <strain evidence="3">CGMCC 1.16226</strain>
    </source>
</reference>
<dbReference type="RefSeq" id="WP_379017386.1">
    <property type="nucleotide sequence ID" value="NZ_JBHUGY010000010.1"/>
</dbReference>
<feature type="region of interest" description="Disordered" evidence="1">
    <location>
        <begin position="1"/>
        <end position="20"/>
    </location>
</feature>
<comment type="caution">
    <text evidence="2">The sequence shown here is derived from an EMBL/GenBank/DDBJ whole genome shotgun (WGS) entry which is preliminary data.</text>
</comment>
<name>A0ABW4W883_9HYPH</name>
<evidence type="ECO:0000313" key="2">
    <source>
        <dbReference type="EMBL" id="MFD2052600.1"/>
    </source>
</evidence>
<organism evidence="2 3">
    <name type="scientific">Mesorhizobium calcicola</name>
    <dbReference type="NCBI Taxonomy" id="1300310"/>
    <lineage>
        <taxon>Bacteria</taxon>
        <taxon>Pseudomonadati</taxon>
        <taxon>Pseudomonadota</taxon>
        <taxon>Alphaproteobacteria</taxon>
        <taxon>Hyphomicrobiales</taxon>
        <taxon>Phyllobacteriaceae</taxon>
        <taxon>Mesorhizobium</taxon>
    </lineage>
</organism>
<evidence type="ECO:0000256" key="1">
    <source>
        <dbReference type="SAM" id="MobiDB-lite"/>
    </source>
</evidence>
<proteinExistence type="predicted"/>
<gene>
    <name evidence="2" type="ORF">ACFSQT_05620</name>
</gene>
<dbReference type="Proteomes" id="UP001597349">
    <property type="component" value="Unassembled WGS sequence"/>
</dbReference>
<protein>
    <submittedName>
        <fullName evidence="2">Uncharacterized protein</fullName>
    </submittedName>
</protein>
<dbReference type="EMBL" id="JBHUGY010000010">
    <property type="protein sequence ID" value="MFD2052600.1"/>
    <property type="molecule type" value="Genomic_DNA"/>
</dbReference>
<sequence length="92" mass="10411">MDYATLPSAGTSARHHPPTEQSLACLAEAVERMHYDWFFVEHEAAHDAPHLPGMVATVLARELWRPEGGDDNQRGGRQPAWRRSQSQLPRRP</sequence>
<feature type="region of interest" description="Disordered" evidence="1">
    <location>
        <begin position="66"/>
        <end position="92"/>
    </location>
</feature>